<dbReference type="InterPro" id="IPR048666">
    <property type="entry name" value="RedAm-like_C"/>
</dbReference>
<dbReference type="Pfam" id="PF03446">
    <property type="entry name" value="NAD_binding_2"/>
    <property type="match status" value="1"/>
</dbReference>
<dbReference type="Proteomes" id="UP001500063">
    <property type="component" value="Unassembled WGS sequence"/>
</dbReference>
<gene>
    <name evidence="6" type="ORF">GCM10010319_42970</name>
</gene>
<feature type="signal peptide" evidence="3">
    <location>
        <begin position="1"/>
        <end position="19"/>
    </location>
</feature>
<accession>A0ABN0XCR6</accession>
<dbReference type="InterPro" id="IPR036291">
    <property type="entry name" value="NAD(P)-bd_dom_sf"/>
</dbReference>
<sequence>MSKSPVTVLGLGAMGTALATAFVTGGHPTTVWNRTPGKAEPLAALGAAAAGDVAAAVTASELVVVCLLDHDSVQETLAPVAAELAGRTLVNLTNGTPAQAREMARWAAGHGIAYVDGGIMAIPPGIGTAQAFLLYSGSRPAFDTFAPALELLGTPHFVGEDPGLAALHDIALLSGMYGMFAGAFHALALVGTERVPAAEFAPMLRDFVTAMAAGIPHYAHQIETGDYASGVVSNIAMQSAGFTNLLDTAESQGLSAELLAALGPLMARRVAEGHGAEDVTGIVELLKR</sequence>
<evidence type="ECO:0000256" key="2">
    <source>
        <dbReference type="ARBA" id="ARBA00023002"/>
    </source>
</evidence>
<feature type="domain" description="6-phosphogluconate dehydrogenase NADP-binding" evidence="4">
    <location>
        <begin position="6"/>
        <end position="154"/>
    </location>
</feature>
<keyword evidence="7" id="KW-1185">Reference proteome</keyword>
<organism evidence="6 7">
    <name type="scientific">Streptomyces blastmyceticus</name>
    <dbReference type="NCBI Taxonomy" id="68180"/>
    <lineage>
        <taxon>Bacteria</taxon>
        <taxon>Bacillati</taxon>
        <taxon>Actinomycetota</taxon>
        <taxon>Actinomycetes</taxon>
        <taxon>Kitasatosporales</taxon>
        <taxon>Streptomycetaceae</taxon>
        <taxon>Streptomyces</taxon>
    </lineage>
</organism>
<keyword evidence="3" id="KW-0732">Signal</keyword>
<comment type="similarity">
    <text evidence="1">Belongs to the HIBADH-related family.</text>
</comment>
<comment type="caution">
    <text evidence="6">The sequence shown here is derived from an EMBL/GenBank/DDBJ whole genome shotgun (WGS) entry which is preliminary data.</text>
</comment>
<evidence type="ECO:0000256" key="3">
    <source>
        <dbReference type="SAM" id="SignalP"/>
    </source>
</evidence>
<dbReference type="InterPro" id="IPR015815">
    <property type="entry name" value="HIBADH-related"/>
</dbReference>
<dbReference type="PANTHER" id="PTHR43580:SF2">
    <property type="entry name" value="CYTOKINE-LIKE NUCLEAR FACTOR N-PAC"/>
    <property type="match status" value="1"/>
</dbReference>
<dbReference type="InterPro" id="IPR051265">
    <property type="entry name" value="HIBADH-related_NP60_sf"/>
</dbReference>
<feature type="chain" id="PRO_5046811304" evidence="3">
    <location>
        <begin position="20"/>
        <end position="288"/>
    </location>
</feature>
<dbReference type="RefSeq" id="WP_344119993.1">
    <property type="nucleotide sequence ID" value="NZ_BAAABW010000024.1"/>
</dbReference>
<dbReference type="InterPro" id="IPR006115">
    <property type="entry name" value="6PGDH_NADP-bd"/>
</dbReference>
<evidence type="ECO:0000256" key="1">
    <source>
        <dbReference type="ARBA" id="ARBA00009080"/>
    </source>
</evidence>
<dbReference type="Gene3D" id="3.40.50.720">
    <property type="entry name" value="NAD(P)-binding Rossmann-like Domain"/>
    <property type="match status" value="1"/>
</dbReference>
<reference evidence="6 7" key="1">
    <citation type="journal article" date="2019" name="Int. J. Syst. Evol. Microbiol.">
        <title>The Global Catalogue of Microorganisms (GCM) 10K type strain sequencing project: providing services to taxonomists for standard genome sequencing and annotation.</title>
        <authorList>
            <consortium name="The Broad Institute Genomics Platform"/>
            <consortium name="The Broad Institute Genome Sequencing Center for Infectious Disease"/>
            <person name="Wu L."/>
            <person name="Ma J."/>
        </authorList>
    </citation>
    <scope>NUCLEOTIDE SEQUENCE [LARGE SCALE GENOMIC DNA]</scope>
    <source>
        <strain evidence="6 7">JCM 4565</strain>
    </source>
</reference>
<dbReference type="Pfam" id="PF21761">
    <property type="entry name" value="RedAm-like_C"/>
    <property type="match status" value="1"/>
</dbReference>
<evidence type="ECO:0000313" key="6">
    <source>
        <dbReference type="EMBL" id="GAA0360880.1"/>
    </source>
</evidence>
<evidence type="ECO:0000313" key="7">
    <source>
        <dbReference type="Proteomes" id="UP001500063"/>
    </source>
</evidence>
<feature type="domain" description="NADPH-dependent reductive aminase-like C-terminal" evidence="5">
    <location>
        <begin position="161"/>
        <end position="288"/>
    </location>
</feature>
<protein>
    <submittedName>
        <fullName evidence="6">NAD(P)-binding domain-containing protein</fullName>
    </submittedName>
</protein>
<dbReference type="SUPFAM" id="SSF51735">
    <property type="entry name" value="NAD(P)-binding Rossmann-fold domains"/>
    <property type="match status" value="1"/>
</dbReference>
<dbReference type="Gene3D" id="1.10.1040.10">
    <property type="entry name" value="N-(1-d-carboxylethyl)-l-norvaline Dehydrogenase, domain 2"/>
    <property type="match status" value="1"/>
</dbReference>
<proteinExistence type="inferred from homology"/>
<evidence type="ECO:0000259" key="4">
    <source>
        <dbReference type="Pfam" id="PF03446"/>
    </source>
</evidence>
<name>A0ABN0XCR6_9ACTN</name>
<dbReference type="InterPro" id="IPR013328">
    <property type="entry name" value="6PGD_dom2"/>
</dbReference>
<evidence type="ECO:0000259" key="5">
    <source>
        <dbReference type="Pfam" id="PF21761"/>
    </source>
</evidence>
<keyword evidence="2" id="KW-0560">Oxidoreductase</keyword>
<dbReference type="PANTHER" id="PTHR43580">
    <property type="entry name" value="OXIDOREDUCTASE GLYR1-RELATED"/>
    <property type="match status" value="1"/>
</dbReference>
<dbReference type="EMBL" id="BAAABW010000024">
    <property type="protein sequence ID" value="GAA0360880.1"/>
    <property type="molecule type" value="Genomic_DNA"/>
</dbReference>
<dbReference type="PIRSF" id="PIRSF000103">
    <property type="entry name" value="HIBADH"/>
    <property type="match status" value="1"/>
</dbReference>